<keyword evidence="1 7" id="KW-0479">Metal-binding</keyword>
<dbReference type="InterPro" id="IPR023627">
    <property type="entry name" value="Rcmb_RecR"/>
</dbReference>
<dbReference type="Gene3D" id="1.10.8.420">
    <property type="entry name" value="RecR Domain 1"/>
    <property type="match status" value="1"/>
</dbReference>
<dbReference type="PANTHER" id="PTHR30446:SF0">
    <property type="entry name" value="RECOMBINATION PROTEIN RECR"/>
    <property type="match status" value="1"/>
</dbReference>
<dbReference type="Gene3D" id="3.40.1360.10">
    <property type="match status" value="1"/>
</dbReference>
<comment type="function">
    <text evidence="7">May play a role in DNA repair. It seems to be involved in an RecBC-independent recombinational process of DNA repair. It may act with RecF and RecO.</text>
</comment>
<feature type="domain" description="Toprim" evidence="8">
    <location>
        <begin position="81"/>
        <end position="175"/>
    </location>
</feature>
<dbReference type="PANTHER" id="PTHR30446">
    <property type="entry name" value="RECOMBINATION PROTEIN RECR"/>
    <property type="match status" value="1"/>
</dbReference>
<evidence type="ECO:0000256" key="1">
    <source>
        <dbReference type="ARBA" id="ARBA00022723"/>
    </source>
</evidence>
<evidence type="ECO:0000256" key="3">
    <source>
        <dbReference type="ARBA" id="ARBA00022771"/>
    </source>
</evidence>
<dbReference type="InterPro" id="IPR015967">
    <property type="entry name" value="Rcmb_RecR_Znf"/>
</dbReference>
<dbReference type="InterPro" id="IPR000093">
    <property type="entry name" value="DNA_Rcmb_RecR"/>
</dbReference>
<dbReference type="Gene3D" id="6.10.250.240">
    <property type="match status" value="1"/>
</dbReference>
<keyword evidence="6 7" id="KW-0234">DNA repair</keyword>
<organism evidence="9 10">
    <name type="scientific">Thermatribacter velox</name>
    <dbReference type="NCBI Taxonomy" id="3039681"/>
    <lineage>
        <taxon>Bacteria</taxon>
        <taxon>Pseudomonadati</taxon>
        <taxon>Atribacterota</taxon>
        <taxon>Atribacteria</taxon>
        <taxon>Atribacterales</taxon>
        <taxon>Thermatribacteraceae</taxon>
        <taxon>Thermatribacter</taxon>
    </lineage>
</organism>
<keyword evidence="10" id="KW-1185">Reference proteome</keyword>
<evidence type="ECO:0000256" key="5">
    <source>
        <dbReference type="ARBA" id="ARBA00023172"/>
    </source>
</evidence>
<keyword evidence="2 7" id="KW-0227">DNA damage</keyword>
<dbReference type="RefSeq" id="WP_369019441.1">
    <property type="nucleotide sequence ID" value="NZ_CP121689.1"/>
</dbReference>
<dbReference type="Pfam" id="PF02132">
    <property type="entry name" value="RecR_ZnF"/>
    <property type="match status" value="1"/>
</dbReference>
<proteinExistence type="inferred from homology"/>
<dbReference type="InterPro" id="IPR006171">
    <property type="entry name" value="TOPRIM_dom"/>
</dbReference>
<dbReference type="SUPFAM" id="SSF111304">
    <property type="entry name" value="Recombination protein RecR"/>
    <property type="match status" value="1"/>
</dbReference>
<dbReference type="SMART" id="SM00278">
    <property type="entry name" value="HhH1"/>
    <property type="match status" value="1"/>
</dbReference>
<gene>
    <name evidence="7 9" type="primary">recR</name>
    <name evidence="9" type="ORF">QBE54_10755</name>
</gene>
<accession>A0ABZ2YE55</accession>
<keyword evidence="5 7" id="KW-0233">DNA recombination</keyword>
<evidence type="ECO:0000259" key="8">
    <source>
        <dbReference type="PROSITE" id="PS50880"/>
    </source>
</evidence>
<reference evidence="9 10" key="1">
    <citation type="submission" date="2023-03" db="EMBL/GenBank/DDBJ databases">
        <title>Novel Species.</title>
        <authorList>
            <person name="Ma S."/>
        </authorList>
    </citation>
    <scope>NUCLEOTIDE SEQUENCE [LARGE SCALE GENOMIC DNA]</scope>
    <source>
        <strain evidence="9 10">B11</strain>
    </source>
</reference>
<evidence type="ECO:0000256" key="2">
    <source>
        <dbReference type="ARBA" id="ARBA00022763"/>
    </source>
</evidence>
<dbReference type="CDD" id="cd01025">
    <property type="entry name" value="TOPRIM_recR"/>
    <property type="match status" value="1"/>
</dbReference>
<evidence type="ECO:0000256" key="4">
    <source>
        <dbReference type="ARBA" id="ARBA00022833"/>
    </source>
</evidence>
<dbReference type="EMBL" id="CP121689">
    <property type="protein sequence ID" value="WZL77285.1"/>
    <property type="molecule type" value="Genomic_DNA"/>
</dbReference>
<dbReference type="Pfam" id="PF13662">
    <property type="entry name" value="Toprim_4"/>
    <property type="match status" value="1"/>
</dbReference>
<dbReference type="NCBIfam" id="TIGR00615">
    <property type="entry name" value="recR"/>
    <property type="match status" value="1"/>
</dbReference>
<dbReference type="InterPro" id="IPR003583">
    <property type="entry name" value="Hlx-hairpin-Hlx_DNA-bd_motif"/>
</dbReference>
<dbReference type="HAMAP" id="MF_00017">
    <property type="entry name" value="RecR"/>
    <property type="match status" value="1"/>
</dbReference>
<evidence type="ECO:0000256" key="7">
    <source>
        <dbReference type="HAMAP-Rule" id="MF_00017"/>
    </source>
</evidence>
<dbReference type="InterPro" id="IPR034137">
    <property type="entry name" value="TOPRIM_RecR"/>
</dbReference>
<keyword evidence="4 7" id="KW-0862">Zinc</keyword>
<comment type="similarity">
    <text evidence="7">Belongs to the RecR family.</text>
</comment>
<dbReference type="Pfam" id="PF21175">
    <property type="entry name" value="RecR_C"/>
    <property type="match status" value="1"/>
</dbReference>
<evidence type="ECO:0000313" key="9">
    <source>
        <dbReference type="EMBL" id="WZL77285.1"/>
    </source>
</evidence>
<evidence type="ECO:0000256" key="6">
    <source>
        <dbReference type="ARBA" id="ARBA00023204"/>
    </source>
</evidence>
<dbReference type="Proteomes" id="UP001461341">
    <property type="component" value="Chromosome"/>
</dbReference>
<keyword evidence="3 7" id="KW-0863">Zinc-finger</keyword>
<sequence>MQVLPEAVSKLLTSLTKLPGIGPKSAQRIAFYLVKAPREEIQLFYQALKEVGEKIKHCSICGFYAEGEVCKICQDASRDRSTICVVEKPQDVIALERTSYRGLYHVLQGSLSPLSGKTPQDLSIEELLQRIQKGNIKEVILATSPSVDGEVTALFIARKLRTFPIKISIVARGLPLGGDLELADELTLAQALEGRKELHVD</sequence>
<feature type="zinc finger region" description="C4-type" evidence="7">
    <location>
        <begin position="58"/>
        <end position="73"/>
    </location>
</feature>
<dbReference type="Pfam" id="PF21176">
    <property type="entry name" value="RecR_HhH"/>
    <property type="match status" value="1"/>
</dbReference>
<dbReference type="PROSITE" id="PS01300">
    <property type="entry name" value="RECR"/>
    <property type="match status" value="1"/>
</dbReference>
<evidence type="ECO:0000313" key="10">
    <source>
        <dbReference type="Proteomes" id="UP001461341"/>
    </source>
</evidence>
<name>A0ABZ2YE55_9BACT</name>
<dbReference type="PROSITE" id="PS50880">
    <property type="entry name" value="TOPRIM"/>
    <property type="match status" value="1"/>
</dbReference>
<protein>
    <recommendedName>
        <fullName evidence="7">Recombination protein RecR</fullName>
    </recommendedName>
</protein>
<dbReference type="SMART" id="SM00493">
    <property type="entry name" value="TOPRIM"/>
    <property type="match status" value="1"/>
</dbReference>